<comment type="similarity">
    <text evidence="1">Belongs to the oxygen-dependent FAD-linked oxidoreductase family.</text>
</comment>
<evidence type="ECO:0000313" key="6">
    <source>
        <dbReference type="EMBL" id="KAK0631178.1"/>
    </source>
</evidence>
<dbReference type="SUPFAM" id="SSF56176">
    <property type="entry name" value="FAD-binding/transporter-associated domain-like"/>
    <property type="match status" value="1"/>
</dbReference>
<dbReference type="InterPro" id="IPR036318">
    <property type="entry name" value="FAD-bd_PCMH-like_sf"/>
</dbReference>
<dbReference type="Proteomes" id="UP001174934">
    <property type="component" value="Unassembled WGS sequence"/>
</dbReference>
<evidence type="ECO:0000256" key="2">
    <source>
        <dbReference type="ARBA" id="ARBA00022630"/>
    </source>
</evidence>
<evidence type="ECO:0000256" key="4">
    <source>
        <dbReference type="ARBA" id="ARBA00023002"/>
    </source>
</evidence>
<proteinExistence type="inferred from homology"/>
<dbReference type="InterPro" id="IPR016169">
    <property type="entry name" value="FAD-bd_PCMH_sub2"/>
</dbReference>
<reference evidence="6" key="1">
    <citation type="submission" date="2023-06" db="EMBL/GenBank/DDBJ databases">
        <title>Genome-scale phylogeny and comparative genomics of the fungal order Sordariales.</title>
        <authorList>
            <consortium name="Lawrence Berkeley National Laboratory"/>
            <person name="Hensen N."/>
            <person name="Bonometti L."/>
            <person name="Westerberg I."/>
            <person name="Brannstrom I.O."/>
            <person name="Guillou S."/>
            <person name="Cros-Aarteil S."/>
            <person name="Calhoun S."/>
            <person name="Haridas S."/>
            <person name="Kuo A."/>
            <person name="Mondo S."/>
            <person name="Pangilinan J."/>
            <person name="Riley R."/>
            <person name="LaButti K."/>
            <person name="Andreopoulos B."/>
            <person name="Lipzen A."/>
            <person name="Chen C."/>
            <person name="Yanf M."/>
            <person name="Daum C."/>
            <person name="Ng V."/>
            <person name="Clum A."/>
            <person name="Steindorff A."/>
            <person name="Ohm R."/>
            <person name="Martin F."/>
            <person name="Silar P."/>
            <person name="Natvig D."/>
            <person name="Lalanne C."/>
            <person name="Gautier V."/>
            <person name="Ament-velasquez S.L."/>
            <person name="Kruys A."/>
            <person name="Hutchinson M.I."/>
            <person name="Powell A.J."/>
            <person name="Barry K."/>
            <person name="Miller A.N."/>
            <person name="Grigoriev I.V."/>
            <person name="Debuchy R."/>
            <person name="Gladieux P."/>
            <person name="Thoren M.H."/>
            <person name="Johannesson H."/>
        </authorList>
    </citation>
    <scope>NUCLEOTIDE SEQUENCE</scope>
    <source>
        <strain evidence="6">SMH3391-2</strain>
    </source>
</reference>
<gene>
    <name evidence="6" type="ORF">B0T17DRAFT_242582</name>
</gene>
<protein>
    <recommendedName>
        <fullName evidence="5">FAD-binding PCMH-type domain-containing protein</fullName>
    </recommendedName>
</protein>
<evidence type="ECO:0000256" key="1">
    <source>
        <dbReference type="ARBA" id="ARBA00005466"/>
    </source>
</evidence>
<dbReference type="AlphaFoldDB" id="A0AA40CBE6"/>
<dbReference type="Gene3D" id="3.30.465.10">
    <property type="match status" value="1"/>
</dbReference>
<dbReference type="InterPro" id="IPR050416">
    <property type="entry name" value="FAD-linked_Oxidoreductase"/>
</dbReference>
<keyword evidence="7" id="KW-1185">Reference proteome</keyword>
<evidence type="ECO:0000259" key="5">
    <source>
        <dbReference type="PROSITE" id="PS51387"/>
    </source>
</evidence>
<comment type="caution">
    <text evidence="6">The sequence shown here is derived from an EMBL/GenBank/DDBJ whole genome shotgun (WGS) entry which is preliminary data.</text>
</comment>
<keyword evidence="4" id="KW-0560">Oxidoreductase</keyword>
<feature type="domain" description="FAD-binding PCMH-type" evidence="5">
    <location>
        <begin position="86"/>
        <end position="162"/>
    </location>
</feature>
<accession>A0AA40CBE6</accession>
<dbReference type="InterPro" id="IPR006094">
    <property type="entry name" value="Oxid_FAD_bind_N"/>
</dbReference>
<sequence>MSNISDHDFAQHILDLQNGYLNYLPAFQILPQLSSSQTAFQMATLLPTSPCLEAKCLIDARLQSQILIPTDADYKTRNDLYWSNSAKLQPAYIVRPRSANEVTTAVKALVSAGQAFAVRSGGHTNWAGSNNIDGGVTIDLGLLNATVFDAESETASIGPGAR</sequence>
<dbReference type="EMBL" id="JAULSR010000002">
    <property type="protein sequence ID" value="KAK0631178.1"/>
    <property type="molecule type" value="Genomic_DNA"/>
</dbReference>
<dbReference type="PROSITE" id="PS51387">
    <property type="entry name" value="FAD_PCMH"/>
    <property type="match status" value="1"/>
</dbReference>
<keyword evidence="3" id="KW-0274">FAD</keyword>
<dbReference type="PANTHER" id="PTHR42973:SF53">
    <property type="entry name" value="FAD-BINDING PCMH-TYPE DOMAIN-CONTAINING PROTEIN-RELATED"/>
    <property type="match status" value="1"/>
</dbReference>
<keyword evidence="2" id="KW-0285">Flavoprotein</keyword>
<evidence type="ECO:0000256" key="3">
    <source>
        <dbReference type="ARBA" id="ARBA00022827"/>
    </source>
</evidence>
<dbReference type="PANTHER" id="PTHR42973">
    <property type="entry name" value="BINDING OXIDOREDUCTASE, PUTATIVE (AFU_ORTHOLOGUE AFUA_1G17690)-RELATED"/>
    <property type="match status" value="1"/>
</dbReference>
<dbReference type="InterPro" id="IPR016166">
    <property type="entry name" value="FAD-bd_PCMH"/>
</dbReference>
<evidence type="ECO:0000313" key="7">
    <source>
        <dbReference type="Proteomes" id="UP001174934"/>
    </source>
</evidence>
<dbReference type="Pfam" id="PF01565">
    <property type="entry name" value="FAD_binding_4"/>
    <property type="match status" value="1"/>
</dbReference>
<dbReference type="GO" id="GO:0071949">
    <property type="term" value="F:FAD binding"/>
    <property type="evidence" value="ECO:0007669"/>
    <property type="project" value="InterPro"/>
</dbReference>
<name>A0AA40CBE6_9PEZI</name>
<dbReference type="GO" id="GO:0016491">
    <property type="term" value="F:oxidoreductase activity"/>
    <property type="evidence" value="ECO:0007669"/>
    <property type="project" value="UniProtKB-KW"/>
</dbReference>
<organism evidence="6 7">
    <name type="scientific">Bombardia bombarda</name>
    <dbReference type="NCBI Taxonomy" id="252184"/>
    <lineage>
        <taxon>Eukaryota</taxon>
        <taxon>Fungi</taxon>
        <taxon>Dikarya</taxon>
        <taxon>Ascomycota</taxon>
        <taxon>Pezizomycotina</taxon>
        <taxon>Sordariomycetes</taxon>
        <taxon>Sordariomycetidae</taxon>
        <taxon>Sordariales</taxon>
        <taxon>Lasiosphaeriaceae</taxon>
        <taxon>Bombardia</taxon>
    </lineage>
</organism>